<keyword evidence="1" id="KW-0812">Transmembrane</keyword>
<sequence length="278" mass="32714">MLFISSNYISRRTLPQNSNKLISMNVLNGLDIGIPLNIFSNIYTNLHYGYDITSVQSILIQFLLGYYTYGKDRYNDALDYIKNPFETQKKEFYIFLYNNKEFYNLSLNITFLGMIFILLNQESTKELLYNLPFIPLFYITGEYKYYKKYLYIYKPLYISIMWGLATVILPCILYEHNYNILNYPQHYLPCILTLFATSNFIDNKDIEEDKINNITTIPLKYGLKISNTISLIAIIVSTILLIENPNFENRIIINSIVELQNIGIMALLYNDTFLKDFL</sequence>
<keyword evidence="1" id="KW-1133">Transmembrane helix</keyword>
<feature type="transmembrane region" description="Helical" evidence="1">
    <location>
        <begin position="152"/>
        <end position="174"/>
    </location>
</feature>
<keyword evidence="1" id="KW-0472">Membrane</keyword>
<accession>A0A6C0AZ60</accession>
<proteinExistence type="predicted"/>
<reference evidence="2" key="1">
    <citation type="journal article" date="2020" name="Nature">
        <title>Giant virus diversity and host interactions through global metagenomics.</title>
        <authorList>
            <person name="Schulz F."/>
            <person name="Roux S."/>
            <person name="Paez-Espino D."/>
            <person name="Jungbluth S."/>
            <person name="Walsh D.A."/>
            <person name="Denef V.J."/>
            <person name="McMahon K.D."/>
            <person name="Konstantinidis K.T."/>
            <person name="Eloe-Fadrosh E.A."/>
            <person name="Kyrpides N.C."/>
            <person name="Woyke T."/>
        </authorList>
    </citation>
    <scope>NUCLEOTIDE SEQUENCE</scope>
    <source>
        <strain evidence="2">GVMAG-S-ERX556022-25</strain>
    </source>
</reference>
<evidence type="ECO:0000313" key="2">
    <source>
        <dbReference type="EMBL" id="QHS84495.1"/>
    </source>
</evidence>
<dbReference type="AlphaFoldDB" id="A0A6C0AZ60"/>
<name>A0A6C0AZ60_9ZZZZ</name>
<dbReference type="EMBL" id="MN738808">
    <property type="protein sequence ID" value="QHS84495.1"/>
    <property type="molecule type" value="Genomic_DNA"/>
</dbReference>
<feature type="transmembrane region" description="Helical" evidence="1">
    <location>
        <begin position="21"/>
        <end position="43"/>
    </location>
</feature>
<feature type="transmembrane region" description="Helical" evidence="1">
    <location>
        <begin position="102"/>
        <end position="120"/>
    </location>
</feature>
<organism evidence="2">
    <name type="scientific">viral metagenome</name>
    <dbReference type="NCBI Taxonomy" id="1070528"/>
    <lineage>
        <taxon>unclassified sequences</taxon>
        <taxon>metagenomes</taxon>
        <taxon>organismal metagenomes</taxon>
    </lineage>
</organism>
<evidence type="ECO:0000256" key="1">
    <source>
        <dbReference type="SAM" id="Phobius"/>
    </source>
</evidence>
<protein>
    <recommendedName>
        <fullName evidence="3">UbiA prenyltransferase family protein</fullName>
    </recommendedName>
</protein>
<evidence type="ECO:0008006" key="3">
    <source>
        <dbReference type="Google" id="ProtNLM"/>
    </source>
</evidence>